<name>A0A074Z0B7_OPIVI</name>
<accession>A0A074Z0B7</accession>
<protein>
    <submittedName>
        <fullName evidence="1">Uncharacterized protein</fullName>
    </submittedName>
</protein>
<dbReference type="CTD" id="20325237"/>
<evidence type="ECO:0000313" key="2">
    <source>
        <dbReference type="Proteomes" id="UP000054324"/>
    </source>
</evidence>
<evidence type="ECO:0000313" key="1">
    <source>
        <dbReference type="EMBL" id="KER20373.1"/>
    </source>
</evidence>
<dbReference type="KEGG" id="ovi:T265_11069"/>
<reference evidence="1 2" key="1">
    <citation type="submission" date="2013-11" db="EMBL/GenBank/DDBJ databases">
        <title>Opisthorchis viverrini - life in the bile duct.</title>
        <authorList>
            <person name="Young N.D."/>
            <person name="Nagarajan N."/>
            <person name="Lin S.J."/>
            <person name="Korhonen P.K."/>
            <person name="Jex A.R."/>
            <person name="Hall R.S."/>
            <person name="Safavi-Hemami H."/>
            <person name="Kaewkong W."/>
            <person name="Bertrand D."/>
            <person name="Gao S."/>
            <person name="Seet Q."/>
            <person name="Wongkham S."/>
            <person name="Teh B.T."/>
            <person name="Wongkham C."/>
            <person name="Intapan P.M."/>
            <person name="Maleewong W."/>
            <person name="Yang X."/>
            <person name="Hu M."/>
            <person name="Wang Z."/>
            <person name="Hofmann A."/>
            <person name="Sternberg P.W."/>
            <person name="Tan P."/>
            <person name="Wang J."/>
            <person name="Gasser R.B."/>
        </authorList>
    </citation>
    <scope>NUCLEOTIDE SEQUENCE [LARGE SCALE GENOMIC DNA]</scope>
</reference>
<dbReference type="Proteomes" id="UP000054324">
    <property type="component" value="Unassembled WGS sequence"/>
</dbReference>
<sequence>MNVRCMQAATRDGLRVHSSKRSLLRFAREAEYCSRLAKYFNTVATHVYDVLVQLWKLICTE</sequence>
<dbReference type="RefSeq" id="XP_009175885.1">
    <property type="nucleotide sequence ID" value="XM_009177621.1"/>
</dbReference>
<dbReference type="EMBL" id="KL597063">
    <property type="protein sequence ID" value="KER20373.1"/>
    <property type="molecule type" value="Genomic_DNA"/>
</dbReference>
<proteinExistence type="predicted"/>
<keyword evidence="2" id="KW-1185">Reference proteome</keyword>
<gene>
    <name evidence="1" type="ORF">T265_11069</name>
</gene>
<dbReference type="GeneID" id="20325237"/>
<organism evidence="1 2">
    <name type="scientific">Opisthorchis viverrini</name>
    <name type="common">Southeast Asian liver fluke</name>
    <dbReference type="NCBI Taxonomy" id="6198"/>
    <lineage>
        <taxon>Eukaryota</taxon>
        <taxon>Metazoa</taxon>
        <taxon>Spiralia</taxon>
        <taxon>Lophotrochozoa</taxon>
        <taxon>Platyhelminthes</taxon>
        <taxon>Trematoda</taxon>
        <taxon>Digenea</taxon>
        <taxon>Opisthorchiida</taxon>
        <taxon>Opisthorchiata</taxon>
        <taxon>Opisthorchiidae</taxon>
        <taxon>Opisthorchis</taxon>
    </lineage>
</organism>
<dbReference type="AlphaFoldDB" id="A0A074Z0B7"/>